<dbReference type="PANTHER" id="PTHR31225">
    <property type="entry name" value="OS04G0344100 PROTEIN-RELATED"/>
    <property type="match status" value="1"/>
</dbReference>
<evidence type="ECO:0000259" key="5">
    <source>
        <dbReference type="Pfam" id="PF01397"/>
    </source>
</evidence>
<protein>
    <recommendedName>
        <fullName evidence="5">Terpene synthase N-terminal domain-containing protein</fullName>
    </recommendedName>
</protein>
<dbReference type="Gene3D" id="1.50.10.130">
    <property type="entry name" value="Terpene synthase, N-terminal domain"/>
    <property type="match status" value="1"/>
</dbReference>
<evidence type="ECO:0000313" key="7">
    <source>
        <dbReference type="Proteomes" id="UP000316621"/>
    </source>
</evidence>
<comment type="cofactor">
    <cofactor evidence="2">
        <name>Mg(2+)</name>
        <dbReference type="ChEBI" id="CHEBI:18420"/>
    </cofactor>
</comment>
<dbReference type="SUPFAM" id="SSF48239">
    <property type="entry name" value="Terpenoid cyclases/Protein prenyltransferases"/>
    <property type="match status" value="1"/>
</dbReference>
<dbReference type="GO" id="GO:0016114">
    <property type="term" value="P:terpenoid biosynthetic process"/>
    <property type="evidence" value="ECO:0007669"/>
    <property type="project" value="InterPro"/>
</dbReference>
<dbReference type="Gramene" id="RZC75395">
    <property type="protein sequence ID" value="RZC75395"/>
    <property type="gene ID" value="C5167_050876"/>
</dbReference>
<dbReference type="InterPro" id="IPR036965">
    <property type="entry name" value="Terpene_synth_N_sf"/>
</dbReference>
<name>A0A4Y7KU29_PAPSO</name>
<evidence type="ECO:0000256" key="4">
    <source>
        <dbReference type="ARBA" id="ARBA00023239"/>
    </source>
</evidence>
<evidence type="ECO:0000256" key="3">
    <source>
        <dbReference type="ARBA" id="ARBA00022842"/>
    </source>
</evidence>
<evidence type="ECO:0000256" key="1">
    <source>
        <dbReference type="ARBA" id="ARBA00001936"/>
    </source>
</evidence>
<dbReference type="Proteomes" id="UP000316621">
    <property type="component" value="Chromosome 8"/>
</dbReference>
<organism evidence="6 7">
    <name type="scientific">Papaver somniferum</name>
    <name type="common">Opium poppy</name>
    <dbReference type="NCBI Taxonomy" id="3469"/>
    <lineage>
        <taxon>Eukaryota</taxon>
        <taxon>Viridiplantae</taxon>
        <taxon>Streptophyta</taxon>
        <taxon>Embryophyta</taxon>
        <taxon>Tracheophyta</taxon>
        <taxon>Spermatophyta</taxon>
        <taxon>Magnoliopsida</taxon>
        <taxon>Ranunculales</taxon>
        <taxon>Papaveraceae</taxon>
        <taxon>Papaveroideae</taxon>
        <taxon>Papaver</taxon>
    </lineage>
</organism>
<reference evidence="6 7" key="1">
    <citation type="journal article" date="2018" name="Science">
        <title>The opium poppy genome and morphinan production.</title>
        <authorList>
            <person name="Guo L."/>
            <person name="Winzer T."/>
            <person name="Yang X."/>
            <person name="Li Y."/>
            <person name="Ning Z."/>
            <person name="He Z."/>
            <person name="Teodor R."/>
            <person name="Lu Y."/>
            <person name="Bowser T.A."/>
            <person name="Graham I.A."/>
            <person name="Ye K."/>
        </authorList>
    </citation>
    <scope>NUCLEOTIDE SEQUENCE [LARGE SCALE GENOMIC DNA]</scope>
    <source>
        <strain evidence="7">cv. HN1</strain>
        <tissue evidence="6">Leaves</tissue>
    </source>
</reference>
<dbReference type="InterPro" id="IPR001906">
    <property type="entry name" value="Terpene_synth_N"/>
</dbReference>
<keyword evidence="3" id="KW-0460">Magnesium</keyword>
<comment type="cofactor">
    <cofactor evidence="1">
        <name>Mn(2+)</name>
        <dbReference type="ChEBI" id="CHEBI:29035"/>
    </cofactor>
</comment>
<feature type="domain" description="Terpene synthase N-terminal" evidence="5">
    <location>
        <begin position="46"/>
        <end position="225"/>
    </location>
</feature>
<proteinExistence type="predicted"/>
<keyword evidence="4" id="KW-0456">Lyase</keyword>
<dbReference type="OMA" id="DAKCLLA"/>
<dbReference type="Pfam" id="PF01397">
    <property type="entry name" value="Terpene_synth"/>
    <property type="match status" value="1"/>
</dbReference>
<dbReference type="GO" id="GO:0010333">
    <property type="term" value="F:terpene synthase activity"/>
    <property type="evidence" value="ECO:0007669"/>
    <property type="project" value="InterPro"/>
</dbReference>
<dbReference type="EMBL" id="CM010722">
    <property type="protein sequence ID" value="RZC75395.1"/>
    <property type="molecule type" value="Genomic_DNA"/>
</dbReference>
<dbReference type="PANTHER" id="PTHR31225:SF245">
    <property type="entry name" value="(-)-ALPHA-TERPINEOL SYNTHASE-LIKE"/>
    <property type="match status" value="1"/>
</dbReference>
<accession>A0A4Y7KU29</accession>
<evidence type="ECO:0000313" key="6">
    <source>
        <dbReference type="EMBL" id="RZC75395.1"/>
    </source>
</evidence>
<evidence type="ECO:0000256" key="2">
    <source>
        <dbReference type="ARBA" id="ARBA00001946"/>
    </source>
</evidence>
<dbReference type="InterPro" id="IPR050148">
    <property type="entry name" value="Terpene_synthase-like"/>
</dbReference>
<sequence>MPLTIQGQLSSPNDSTVSHYQLMMSGAIEKSKNFTTRRSANYEVSDWGHDFVQSLKSDYAEESKRSEKLKEKVRLMFADQVCSESLSSTLKLINVIQRLGVSYHFDGEIRASLDIINKKNYGWEKDDMFTRALRFRLLRQHRYEFSQDVFKRFIMAEMMNTFSAFNDVEGMLSVYEASFYALEGEDILDDAQKLTTKTLEEYLQSLPAKDEGTNTCITERLVHHALELPLQWTTPRVEARWYIDTYEMMQDMDPLLLEFAKLGLQHFASQVVERVELYRIMELLQKQVC</sequence>
<dbReference type="InterPro" id="IPR008930">
    <property type="entry name" value="Terpenoid_cyclase/PrenylTrfase"/>
</dbReference>
<gene>
    <name evidence="6" type="ORF">C5167_050876</name>
</gene>
<keyword evidence="7" id="KW-1185">Reference proteome</keyword>
<dbReference type="AlphaFoldDB" id="A0A4Y7KU29"/>